<dbReference type="CDD" id="cd00085">
    <property type="entry name" value="HNHc"/>
    <property type="match status" value="1"/>
</dbReference>
<protein>
    <recommendedName>
        <fullName evidence="1">CapR homology domain-containing protein</fullName>
    </recommendedName>
</protein>
<dbReference type="EMBL" id="LAZR01000497">
    <property type="protein sequence ID" value="KKN66555.1"/>
    <property type="molecule type" value="Genomic_DNA"/>
</dbReference>
<dbReference type="InterPro" id="IPR003615">
    <property type="entry name" value="HNH_nuc"/>
</dbReference>
<sequence>MGKKLTIEYIREQFEKEGYKLLSKKYVGAHIKLKYVCSKGHRHNITWNNWSNGRRCPYCAGRPHSDCWHINKQLVIHHIDYIKKHCNPWNLITLCRSCNGRANKNRKWHTSYYTEIMIKRGLSHAVQLNS</sequence>
<reference evidence="2" key="1">
    <citation type="journal article" date="2015" name="Nature">
        <title>Complex archaea that bridge the gap between prokaryotes and eukaryotes.</title>
        <authorList>
            <person name="Spang A."/>
            <person name="Saw J.H."/>
            <person name="Jorgensen S.L."/>
            <person name="Zaremba-Niedzwiedzka K."/>
            <person name="Martijn J."/>
            <person name="Lind A.E."/>
            <person name="van Eijk R."/>
            <person name="Schleper C."/>
            <person name="Guy L."/>
            <person name="Ettema T.J."/>
        </authorList>
    </citation>
    <scope>NUCLEOTIDE SEQUENCE</scope>
</reference>
<proteinExistence type="predicted"/>
<comment type="caution">
    <text evidence="2">The sequence shown here is derived from an EMBL/GenBank/DDBJ whole genome shotgun (WGS) entry which is preliminary data.</text>
</comment>
<feature type="domain" description="CapR homology" evidence="1">
    <location>
        <begin position="8"/>
        <end position="60"/>
    </location>
</feature>
<organism evidence="2">
    <name type="scientific">marine sediment metagenome</name>
    <dbReference type="NCBI Taxonomy" id="412755"/>
    <lineage>
        <taxon>unclassified sequences</taxon>
        <taxon>metagenomes</taxon>
        <taxon>ecological metagenomes</taxon>
    </lineage>
</organism>
<gene>
    <name evidence="2" type="ORF">LCGC14_0470240</name>
</gene>
<accession>A0A0F9SCF9</accession>
<evidence type="ECO:0000259" key="1">
    <source>
        <dbReference type="Pfam" id="PF21817"/>
    </source>
</evidence>
<evidence type="ECO:0000313" key="2">
    <source>
        <dbReference type="EMBL" id="KKN66555.1"/>
    </source>
</evidence>
<dbReference type="AlphaFoldDB" id="A0A0F9SCF9"/>
<dbReference type="Pfam" id="PF21817">
    <property type="entry name" value="CapR"/>
    <property type="match status" value="1"/>
</dbReference>
<name>A0A0F9SCF9_9ZZZZ</name>
<dbReference type="InterPro" id="IPR048793">
    <property type="entry name" value="CapR_dom"/>
</dbReference>